<keyword evidence="2" id="KW-1185">Reference proteome</keyword>
<evidence type="ECO:0000313" key="1">
    <source>
        <dbReference type="EMBL" id="MCW3485517.1"/>
    </source>
</evidence>
<evidence type="ECO:0008006" key="3">
    <source>
        <dbReference type="Google" id="ProtNLM"/>
    </source>
</evidence>
<dbReference type="Gene3D" id="3.40.50.2000">
    <property type="entry name" value="Glycogen Phosphorylase B"/>
    <property type="match status" value="1"/>
</dbReference>
<name>A0ABT3INH6_9BACT</name>
<dbReference type="EMBL" id="JAPDNS010000002">
    <property type="protein sequence ID" value="MCW3485517.1"/>
    <property type="molecule type" value="Genomic_DNA"/>
</dbReference>
<dbReference type="RefSeq" id="WP_264732018.1">
    <property type="nucleotide sequence ID" value="NZ_JAPDNR010000001.1"/>
</dbReference>
<proteinExistence type="predicted"/>
<evidence type="ECO:0000313" key="2">
    <source>
        <dbReference type="Proteomes" id="UP001207742"/>
    </source>
</evidence>
<accession>A0ABT3INH6</accession>
<protein>
    <recommendedName>
        <fullName evidence="3">ADP-heptose--LPS heptosyltransferase</fullName>
    </recommendedName>
</protein>
<comment type="caution">
    <text evidence="1">The sequence shown here is derived from an EMBL/GenBank/DDBJ whole genome shotgun (WGS) entry which is preliminary data.</text>
</comment>
<dbReference type="SUPFAM" id="SSF53756">
    <property type="entry name" value="UDP-Glycosyltransferase/glycogen phosphorylase"/>
    <property type="match status" value="1"/>
</dbReference>
<dbReference type="Proteomes" id="UP001207742">
    <property type="component" value="Unassembled WGS sequence"/>
</dbReference>
<organism evidence="1 2">
    <name type="scientific">Chitinophaga nivalis</name>
    <dbReference type="NCBI Taxonomy" id="2991709"/>
    <lineage>
        <taxon>Bacteria</taxon>
        <taxon>Pseudomonadati</taxon>
        <taxon>Bacteroidota</taxon>
        <taxon>Chitinophagia</taxon>
        <taxon>Chitinophagales</taxon>
        <taxon>Chitinophagaceae</taxon>
        <taxon>Chitinophaga</taxon>
    </lineage>
</organism>
<reference evidence="1 2" key="1">
    <citation type="submission" date="2022-10" db="EMBL/GenBank/DDBJ databases">
        <title>Chitinophaga nivalis PC15 sp. nov., isolated from Pyeongchang county, South Korea.</title>
        <authorList>
            <person name="Trinh H.N."/>
        </authorList>
    </citation>
    <scope>NUCLEOTIDE SEQUENCE [LARGE SCALE GENOMIC DNA]</scope>
    <source>
        <strain evidence="1 2">PC14</strain>
    </source>
</reference>
<sequence>MVIATLDDQYQQTLHLLLKHNQELKETAIKRVLVLYEEENFFIGDTCILFDRFRLCKRFFGEHVTIDMNCLNKKYTTLYQAFARNNPHINKIYNLDYAEVDFEQYEVVIYIAYNEAVLLKELHTRYADRIHNGQFKVAVFSFSALLLAPRREVETVFYPYEALLDFLQGVLGEPHELYLEPAEREWGNTWLREHHLQEGERLFILLDSSSSREKLWPLDVYFEILLYVLKQENIKVLIFDENNMGKEDFYKKWLGSKLMKKIIVAKGLTLREAMPILGADNTRFILGPCTGMVHCASAIYNNDVSNGKPVEQVPLMITYTGKWDADSWWGNAPLINCLLLRREEGDIRLTTLSALDPAARTNYDDRLGCNDYSAGMIINYIKTKL</sequence>
<gene>
    <name evidence="1" type="ORF">OL497_16525</name>
</gene>